<feature type="compositionally biased region" description="Low complexity" evidence="1">
    <location>
        <begin position="178"/>
        <end position="193"/>
    </location>
</feature>
<comment type="caution">
    <text evidence="2">The sequence shown here is derived from an EMBL/GenBank/DDBJ whole genome shotgun (WGS) entry which is preliminary data.</text>
</comment>
<accession>A0A8X7BR69</accession>
<keyword evidence="3" id="KW-1185">Reference proteome</keyword>
<evidence type="ECO:0000256" key="1">
    <source>
        <dbReference type="SAM" id="MobiDB-lite"/>
    </source>
</evidence>
<dbReference type="AlphaFoldDB" id="A0A8X7BR69"/>
<protein>
    <submittedName>
        <fullName evidence="2">Uncharacterized protein</fullName>
    </submittedName>
</protein>
<gene>
    <name evidence="2" type="ORF">TNIN_92301</name>
</gene>
<name>A0A8X7BR69_9ARAC</name>
<feature type="region of interest" description="Disordered" evidence="1">
    <location>
        <begin position="149"/>
        <end position="215"/>
    </location>
</feature>
<reference evidence="2" key="1">
    <citation type="submission" date="2020-08" db="EMBL/GenBank/DDBJ databases">
        <title>Multicomponent nature underlies the extraordinary mechanical properties of spider dragline silk.</title>
        <authorList>
            <person name="Kono N."/>
            <person name="Nakamura H."/>
            <person name="Mori M."/>
            <person name="Yoshida Y."/>
            <person name="Ohtoshi R."/>
            <person name="Malay A.D."/>
            <person name="Moran D.A.P."/>
            <person name="Tomita M."/>
            <person name="Numata K."/>
            <person name="Arakawa K."/>
        </authorList>
    </citation>
    <scope>NUCLEOTIDE SEQUENCE</scope>
</reference>
<dbReference type="Proteomes" id="UP000886998">
    <property type="component" value="Unassembled WGS sequence"/>
</dbReference>
<organism evidence="2 3">
    <name type="scientific">Trichonephila inaurata madagascariensis</name>
    <dbReference type="NCBI Taxonomy" id="2747483"/>
    <lineage>
        <taxon>Eukaryota</taxon>
        <taxon>Metazoa</taxon>
        <taxon>Ecdysozoa</taxon>
        <taxon>Arthropoda</taxon>
        <taxon>Chelicerata</taxon>
        <taxon>Arachnida</taxon>
        <taxon>Araneae</taxon>
        <taxon>Araneomorphae</taxon>
        <taxon>Entelegynae</taxon>
        <taxon>Araneoidea</taxon>
        <taxon>Nephilidae</taxon>
        <taxon>Trichonephila</taxon>
        <taxon>Trichonephila inaurata</taxon>
    </lineage>
</organism>
<evidence type="ECO:0000313" key="2">
    <source>
        <dbReference type="EMBL" id="GFY39214.1"/>
    </source>
</evidence>
<sequence>MASLGVKESILRQISANDVFEELKASNEINSTYMEMLMSIKKTDAYKSLRNVAVDHISDILTSKKDTLLEASIQKRKQIFEIQRMIRNIDSTISEKISRRLRKEDSKIAVKKAIKRLSNKRQNVESIKKSPGSLQVVHKNYKLSRSIVEERSPKTQKAKNQEVLGSEINRNSKKTRSPRSAASKSALSALADARPARARKPNPKYFGEEMTNDEL</sequence>
<proteinExistence type="predicted"/>
<dbReference type="EMBL" id="BMAV01001268">
    <property type="protein sequence ID" value="GFY39214.1"/>
    <property type="molecule type" value="Genomic_DNA"/>
</dbReference>
<dbReference type="OrthoDB" id="6434554at2759"/>
<evidence type="ECO:0000313" key="3">
    <source>
        <dbReference type="Proteomes" id="UP000886998"/>
    </source>
</evidence>